<dbReference type="GO" id="GO:0009251">
    <property type="term" value="P:glucan catabolic process"/>
    <property type="evidence" value="ECO:0007669"/>
    <property type="project" value="TreeGrafter"/>
</dbReference>
<comment type="caution">
    <text evidence="3">The sequence shown here is derived from an EMBL/GenBank/DDBJ whole genome shotgun (WGS) entry which is preliminary data.</text>
</comment>
<dbReference type="SUPFAM" id="SSF49899">
    <property type="entry name" value="Concanavalin A-like lectins/glucanases"/>
    <property type="match status" value="1"/>
</dbReference>
<dbReference type="PROSITE" id="PS51762">
    <property type="entry name" value="GH16_2"/>
    <property type="match status" value="1"/>
</dbReference>
<dbReference type="CDD" id="cd00413">
    <property type="entry name" value="Glyco_hydrolase_16"/>
    <property type="match status" value="1"/>
</dbReference>
<dbReference type="EMBL" id="NRPP01000007">
    <property type="protein sequence ID" value="TFJ28677.1"/>
    <property type="molecule type" value="Genomic_DNA"/>
</dbReference>
<dbReference type="Gene3D" id="2.80.10.50">
    <property type="match status" value="1"/>
</dbReference>
<dbReference type="InterPro" id="IPR050546">
    <property type="entry name" value="Glycosyl_Hydrlase_16"/>
</dbReference>
<evidence type="ECO:0000259" key="2">
    <source>
        <dbReference type="PROSITE" id="PS51762"/>
    </source>
</evidence>
<dbReference type="CDD" id="cd23432">
    <property type="entry name" value="beta-trefoil_Ricin_EndoBetaGal-like"/>
    <property type="match status" value="1"/>
</dbReference>
<dbReference type="PANTHER" id="PTHR10963:SF24">
    <property type="entry name" value="GLYCOSIDASE C21B10.07-RELATED"/>
    <property type="match status" value="1"/>
</dbReference>
<feature type="signal peptide" evidence="1">
    <location>
        <begin position="1"/>
        <end position="23"/>
    </location>
</feature>
<dbReference type="AlphaFoldDB" id="A0A7Z8G6C7"/>
<dbReference type="PANTHER" id="PTHR10963">
    <property type="entry name" value="GLYCOSYL HYDROLASE-RELATED"/>
    <property type="match status" value="1"/>
</dbReference>
<proteinExistence type="predicted"/>
<organism evidence="3 4">
    <name type="scientific">Carnobacterium divergens</name>
    <name type="common">Lactobacillus divergens</name>
    <dbReference type="NCBI Taxonomy" id="2748"/>
    <lineage>
        <taxon>Bacteria</taxon>
        <taxon>Bacillati</taxon>
        <taxon>Bacillota</taxon>
        <taxon>Bacilli</taxon>
        <taxon>Lactobacillales</taxon>
        <taxon>Carnobacteriaceae</taxon>
        <taxon>Carnobacterium</taxon>
    </lineage>
</organism>
<dbReference type="Proteomes" id="UP000297938">
    <property type="component" value="Unassembled WGS sequence"/>
</dbReference>
<dbReference type="Gene3D" id="2.60.120.200">
    <property type="match status" value="1"/>
</dbReference>
<keyword evidence="3" id="KW-0378">Hydrolase</keyword>
<protein>
    <submittedName>
        <fullName evidence="3">Glycosyl hydrolase</fullName>
    </submittedName>
</protein>
<name>A0A7Z8G6C7_CARDV</name>
<gene>
    <name evidence="3" type="ORF">CKN69_03870</name>
</gene>
<dbReference type="InterPro" id="IPR035992">
    <property type="entry name" value="Ricin_B-like_lectins"/>
</dbReference>
<dbReference type="Pfam" id="PF00722">
    <property type="entry name" value="Glyco_hydro_16"/>
    <property type="match status" value="1"/>
</dbReference>
<dbReference type="InterPro" id="IPR013320">
    <property type="entry name" value="ConA-like_dom_sf"/>
</dbReference>
<dbReference type="InterPro" id="IPR000757">
    <property type="entry name" value="Beta-glucanase-like"/>
</dbReference>
<evidence type="ECO:0000256" key="1">
    <source>
        <dbReference type="SAM" id="SignalP"/>
    </source>
</evidence>
<accession>A0A7Z8G6C7</accession>
<reference evidence="3 4" key="1">
    <citation type="journal article" date="2018" name="Int. J. Food Microbiol.">
        <title>Growth of Carnobacterium spp. isolated from chilled vacuum-packaged meat under relevant acidic conditions.</title>
        <authorList>
            <person name="Zhang P."/>
            <person name="Badoni M."/>
            <person name="Ganzle M."/>
            <person name="Yang X."/>
        </authorList>
    </citation>
    <scope>NUCLEOTIDE SEQUENCE [LARGE SCALE GENOMIC DNA]</scope>
    <source>
        <strain evidence="3 4">B2</strain>
    </source>
</reference>
<evidence type="ECO:0000313" key="3">
    <source>
        <dbReference type="EMBL" id="TFJ28677.1"/>
    </source>
</evidence>
<dbReference type="SUPFAM" id="SSF50370">
    <property type="entry name" value="Ricin B-like lectins"/>
    <property type="match status" value="1"/>
</dbReference>
<feature type="chain" id="PRO_5031174496" evidence="1">
    <location>
        <begin position="24"/>
        <end position="463"/>
    </location>
</feature>
<evidence type="ECO:0000313" key="4">
    <source>
        <dbReference type="Proteomes" id="UP000297938"/>
    </source>
</evidence>
<keyword evidence="1" id="KW-0732">Signal</keyword>
<feature type="domain" description="GH16" evidence="2">
    <location>
        <begin position="28"/>
        <end position="334"/>
    </location>
</feature>
<dbReference type="GO" id="GO:0004553">
    <property type="term" value="F:hydrolase activity, hydrolyzing O-glycosyl compounds"/>
    <property type="evidence" value="ECO:0007669"/>
    <property type="project" value="InterPro"/>
</dbReference>
<sequence length="463" mass="52679">MKKIFFSILVSSVLLGFSTIAQAEETDLEKEGYTLDFHDEFNGPMLDKTKWSDHYLEHWADNPEDAKANYRFENGALVESIEKEQKAWAPTLDKDNYGYGTSGVKSSAIQSFNKNWIHNFSNSNTLISPIPDEDLMLGDEKTGGYATTYGYFEIRAKLSKSLGGGHQAWWLVGMQNDTNDWFNSKETGEIDVIETFFDYSENVQRPVGTKGVTEANWQKGLWQVCTFGWNDPFFSPSWTDSTTAIKGGNEAVVPGAVGIESLTNEYHTYGLDWQPGSLKFYFDGKLFRTINQAPDYPMGMILNIYTDSGSGKHDDVFPKEWAIDYVRVYKKDSGYEIPNQTVRNRDTGKYINLDVSTEKVMLSDVIADSSKWELVPKGEYFLIKNSLTGETLNIEHQKGFVEHSKIQDTAYSGQWKKETVDGYVRFVNRWKPNQVIHTEDNLGYLQAGAIQQGAWRSQWTVNE</sequence>